<evidence type="ECO:0000313" key="6">
    <source>
        <dbReference type="EMBL" id="KAK5167697.1"/>
    </source>
</evidence>
<feature type="region of interest" description="Disordered" evidence="4">
    <location>
        <begin position="280"/>
        <end position="304"/>
    </location>
</feature>
<gene>
    <name evidence="6" type="primary">MRPL10</name>
    <name evidence="6" type="ORF">LTR77_007396</name>
</gene>
<dbReference type="GeneID" id="89928732"/>
<dbReference type="Pfam" id="PF00828">
    <property type="entry name" value="Ribosomal_L27A"/>
    <property type="match status" value="1"/>
</dbReference>
<feature type="region of interest" description="Disordered" evidence="4">
    <location>
        <begin position="43"/>
        <end position="89"/>
    </location>
</feature>
<protein>
    <submittedName>
        <fullName evidence="6">YmL10</fullName>
    </submittedName>
</protein>
<dbReference type="InterPro" id="IPR036227">
    <property type="entry name" value="Ribosomal_uL15/eL18_sf"/>
</dbReference>
<dbReference type="Proteomes" id="UP001337655">
    <property type="component" value="Unassembled WGS sequence"/>
</dbReference>
<dbReference type="NCBIfam" id="TIGR01071">
    <property type="entry name" value="rplO_bact"/>
    <property type="match status" value="1"/>
</dbReference>
<feature type="domain" description="Large ribosomal subunit protein uL15/eL18" evidence="5">
    <location>
        <begin position="108"/>
        <end position="185"/>
    </location>
</feature>
<dbReference type="InterPro" id="IPR021131">
    <property type="entry name" value="Ribosomal_uL15/eL18"/>
</dbReference>
<keyword evidence="3" id="KW-0687">Ribonucleoprotein</keyword>
<organism evidence="6 7">
    <name type="scientific">Saxophila tyrrhenica</name>
    <dbReference type="NCBI Taxonomy" id="1690608"/>
    <lineage>
        <taxon>Eukaryota</taxon>
        <taxon>Fungi</taxon>
        <taxon>Dikarya</taxon>
        <taxon>Ascomycota</taxon>
        <taxon>Pezizomycotina</taxon>
        <taxon>Dothideomycetes</taxon>
        <taxon>Dothideomycetidae</taxon>
        <taxon>Mycosphaerellales</taxon>
        <taxon>Extremaceae</taxon>
        <taxon>Saxophila</taxon>
    </lineage>
</organism>
<dbReference type="GO" id="GO:0003735">
    <property type="term" value="F:structural constituent of ribosome"/>
    <property type="evidence" value="ECO:0007669"/>
    <property type="project" value="InterPro"/>
</dbReference>
<evidence type="ECO:0000256" key="3">
    <source>
        <dbReference type="ARBA" id="ARBA00023274"/>
    </source>
</evidence>
<reference evidence="6 7" key="1">
    <citation type="submission" date="2023-08" db="EMBL/GenBank/DDBJ databases">
        <title>Black Yeasts Isolated from many extreme environments.</title>
        <authorList>
            <person name="Coleine C."/>
            <person name="Stajich J.E."/>
            <person name="Selbmann L."/>
        </authorList>
    </citation>
    <scope>NUCLEOTIDE SEQUENCE [LARGE SCALE GENOMIC DNA]</scope>
    <source>
        <strain evidence="6 7">CCFEE 5935</strain>
    </source>
</reference>
<evidence type="ECO:0000256" key="4">
    <source>
        <dbReference type="SAM" id="MobiDB-lite"/>
    </source>
</evidence>
<dbReference type="PANTHER" id="PTHR12934">
    <property type="entry name" value="50S RIBOSOMAL PROTEIN L15"/>
    <property type="match status" value="1"/>
</dbReference>
<dbReference type="RefSeq" id="XP_064657403.1">
    <property type="nucleotide sequence ID" value="XM_064804633.1"/>
</dbReference>
<dbReference type="SUPFAM" id="SSF52080">
    <property type="entry name" value="Ribosomal proteins L15p and L18e"/>
    <property type="match status" value="1"/>
</dbReference>
<keyword evidence="2" id="KW-0689">Ribosomal protein</keyword>
<keyword evidence="7" id="KW-1185">Reference proteome</keyword>
<comment type="caution">
    <text evidence="6">The sequence shown here is derived from an EMBL/GenBank/DDBJ whole genome shotgun (WGS) entry which is preliminary data.</text>
</comment>
<evidence type="ECO:0000259" key="5">
    <source>
        <dbReference type="Pfam" id="PF00828"/>
    </source>
</evidence>
<proteinExistence type="inferred from homology"/>
<dbReference type="PANTHER" id="PTHR12934:SF11">
    <property type="entry name" value="LARGE RIBOSOMAL SUBUNIT PROTEIN UL15M"/>
    <property type="match status" value="1"/>
</dbReference>
<dbReference type="HAMAP" id="MF_01341">
    <property type="entry name" value="Ribosomal_uL15"/>
    <property type="match status" value="1"/>
</dbReference>
<accession>A0AAV9P523</accession>
<name>A0AAV9P523_9PEZI</name>
<dbReference type="Gene3D" id="3.100.10.10">
    <property type="match status" value="1"/>
</dbReference>
<sequence length="304" mass="33483">MPPRLTLLSLPSRPSTAYTPLAPFLYPPSTRAASILTSLSDNRGAYNKKIRRGRGPSSGKGKTSGRGHKGQGQHGKVPAGFNGGQTPESVVHGERGFDNSAFKADFSPVNLNKIQYWVDQGRLDPKTPITLKELAKSRCIHGVKKDGVKLLARGKEEITTPVHLIVSRASASAVAAVEKAGGTVTTRYYSPFSIPKIRQGLMHPYHSLQSRITFPETVEADAPPTPEQFVFEKGGYKYRLPDPTSRKSLEYYRDEAKRGYLSYVVGKKEGPSLFFRVPEEGKQKVRRRKTGKSSSGQGAENRLW</sequence>
<evidence type="ECO:0000256" key="2">
    <source>
        <dbReference type="ARBA" id="ARBA00022980"/>
    </source>
</evidence>
<dbReference type="GO" id="GO:0005762">
    <property type="term" value="C:mitochondrial large ribosomal subunit"/>
    <property type="evidence" value="ECO:0007669"/>
    <property type="project" value="TreeGrafter"/>
</dbReference>
<dbReference type="FunFam" id="3.100.10.10:FF:000011">
    <property type="entry name" value="50S ribosomal subunit protein L15"/>
    <property type="match status" value="1"/>
</dbReference>
<comment type="similarity">
    <text evidence="1">Belongs to the universal ribosomal protein uL15 family.</text>
</comment>
<dbReference type="InterPro" id="IPR030878">
    <property type="entry name" value="Ribosomal_uL15"/>
</dbReference>
<dbReference type="GO" id="GO:0006412">
    <property type="term" value="P:translation"/>
    <property type="evidence" value="ECO:0007669"/>
    <property type="project" value="InterPro"/>
</dbReference>
<evidence type="ECO:0000313" key="7">
    <source>
        <dbReference type="Proteomes" id="UP001337655"/>
    </source>
</evidence>
<evidence type="ECO:0000256" key="1">
    <source>
        <dbReference type="ARBA" id="ARBA00007320"/>
    </source>
</evidence>
<dbReference type="InterPro" id="IPR005749">
    <property type="entry name" value="Ribosomal_uL15_bac-type"/>
</dbReference>
<dbReference type="AlphaFoldDB" id="A0AAV9P523"/>
<dbReference type="EMBL" id="JAVRRT010000011">
    <property type="protein sequence ID" value="KAK5167697.1"/>
    <property type="molecule type" value="Genomic_DNA"/>
</dbReference>